<feature type="region of interest" description="Disordered" evidence="1">
    <location>
        <begin position="1"/>
        <end position="32"/>
    </location>
</feature>
<sequence length="163" mass="17651">MAQRARVNDATPLLKSGPRHLPHSHPPLVSSSNQLLHPHEIKLAESSHGSTNFDGASLNKLARTPKPSFTHSYLPSRPNPTAPYEHHFSLLRLTTHTTSSSLTPATLAALLGPLLFGLGSPALPFHHTMEPSSAAPTQQNTSCSPTSTLSLDPWTHRHIHPQN</sequence>
<dbReference type="Proteomes" id="UP000054279">
    <property type="component" value="Unassembled WGS sequence"/>
</dbReference>
<evidence type="ECO:0000313" key="3">
    <source>
        <dbReference type="Proteomes" id="UP000054279"/>
    </source>
</evidence>
<feature type="region of interest" description="Disordered" evidence="1">
    <location>
        <begin position="127"/>
        <end position="163"/>
    </location>
</feature>
<evidence type="ECO:0000256" key="1">
    <source>
        <dbReference type="SAM" id="MobiDB-lite"/>
    </source>
</evidence>
<feature type="compositionally biased region" description="Polar residues" evidence="1">
    <location>
        <begin position="130"/>
        <end position="150"/>
    </location>
</feature>
<organism evidence="2 3">
    <name type="scientific">Sphaerobolus stellatus (strain SS14)</name>
    <dbReference type="NCBI Taxonomy" id="990650"/>
    <lineage>
        <taxon>Eukaryota</taxon>
        <taxon>Fungi</taxon>
        <taxon>Dikarya</taxon>
        <taxon>Basidiomycota</taxon>
        <taxon>Agaricomycotina</taxon>
        <taxon>Agaricomycetes</taxon>
        <taxon>Phallomycetidae</taxon>
        <taxon>Geastrales</taxon>
        <taxon>Sphaerobolaceae</taxon>
        <taxon>Sphaerobolus</taxon>
    </lineage>
</organism>
<reference evidence="2 3" key="1">
    <citation type="submission" date="2014-06" db="EMBL/GenBank/DDBJ databases">
        <title>Evolutionary Origins and Diversification of the Mycorrhizal Mutualists.</title>
        <authorList>
            <consortium name="DOE Joint Genome Institute"/>
            <consortium name="Mycorrhizal Genomics Consortium"/>
            <person name="Kohler A."/>
            <person name="Kuo A."/>
            <person name="Nagy L.G."/>
            <person name="Floudas D."/>
            <person name="Copeland A."/>
            <person name="Barry K.W."/>
            <person name="Cichocki N."/>
            <person name="Veneault-Fourrey C."/>
            <person name="LaButti K."/>
            <person name="Lindquist E.A."/>
            <person name="Lipzen A."/>
            <person name="Lundell T."/>
            <person name="Morin E."/>
            <person name="Murat C."/>
            <person name="Riley R."/>
            <person name="Ohm R."/>
            <person name="Sun H."/>
            <person name="Tunlid A."/>
            <person name="Henrissat B."/>
            <person name="Grigoriev I.V."/>
            <person name="Hibbett D.S."/>
            <person name="Martin F."/>
        </authorList>
    </citation>
    <scope>NUCLEOTIDE SEQUENCE [LARGE SCALE GENOMIC DNA]</scope>
    <source>
        <strain evidence="2 3">SS14</strain>
    </source>
</reference>
<dbReference type="AlphaFoldDB" id="A0A0C9UMU8"/>
<name>A0A0C9UMU8_SPHS4</name>
<dbReference type="EMBL" id="KN837363">
    <property type="protein sequence ID" value="KIJ26620.1"/>
    <property type="molecule type" value="Genomic_DNA"/>
</dbReference>
<gene>
    <name evidence="2" type="ORF">M422DRAFT_272311</name>
</gene>
<protein>
    <submittedName>
        <fullName evidence="2">Uncharacterized protein</fullName>
    </submittedName>
</protein>
<evidence type="ECO:0000313" key="2">
    <source>
        <dbReference type="EMBL" id="KIJ26620.1"/>
    </source>
</evidence>
<dbReference type="HOGENOM" id="CLU_1628119_0_0_1"/>
<keyword evidence="3" id="KW-1185">Reference proteome</keyword>
<accession>A0A0C9UMU8</accession>
<proteinExistence type="predicted"/>